<evidence type="ECO:0000313" key="2">
    <source>
        <dbReference type="Proteomes" id="UP000480178"/>
    </source>
</evidence>
<sequence>MKPDQIVTQIAASAGITHEQAEAAYSATLNFIKSKLPDSVSSQVDGLMNDQEFNFFAVVKDKIQDLKEDVGETFENLKEGAKDKFEDLKDGAKGVAGKVFHKDQP</sequence>
<keyword evidence="2" id="KW-1185">Reference proteome</keyword>
<gene>
    <name evidence="1" type="ORF">GXP67_21960</name>
</gene>
<dbReference type="Gene3D" id="6.10.140.1430">
    <property type="match status" value="1"/>
</dbReference>
<proteinExistence type="predicted"/>
<accession>A0A6C0GM54</accession>
<organism evidence="1 2">
    <name type="scientific">Rhodocytophaga rosea</name>
    <dbReference type="NCBI Taxonomy" id="2704465"/>
    <lineage>
        <taxon>Bacteria</taxon>
        <taxon>Pseudomonadati</taxon>
        <taxon>Bacteroidota</taxon>
        <taxon>Cytophagia</taxon>
        <taxon>Cytophagales</taxon>
        <taxon>Rhodocytophagaceae</taxon>
        <taxon>Rhodocytophaga</taxon>
    </lineage>
</organism>
<dbReference type="AlphaFoldDB" id="A0A6C0GM54"/>
<reference evidence="1 2" key="1">
    <citation type="submission" date="2020-01" db="EMBL/GenBank/DDBJ databases">
        <authorList>
            <person name="Kim M.K."/>
        </authorList>
    </citation>
    <scope>NUCLEOTIDE SEQUENCE [LARGE SCALE GENOMIC DNA]</scope>
    <source>
        <strain evidence="1 2">172606-1</strain>
    </source>
</reference>
<dbReference type="RefSeq" id="WP_162445111.1">
    <property type="nucleotide sequence ID" value="NZ_CP048222.1"/>
</dbReference>
<evidence type="ECO:0008006" key="3">
    <source>
        <dbReference type="Google" id="ProtNLM"/>
    </source>
</evidence>
<protein>
    <recommendedName>
        <fullName evidence="3">DUF2267 domain-containing protein</fullName>
    </recommendedName>
</protein>
<evidence type="ECO:0000313" key="1">
    <source>
        <dbReference type="EMBL" id="QHT69118.1"/>
    </source>
</evidence>
<dbReference type="KEGG" id="rhoz:GXP67_21960"/>
<dbReference type="Proteomes" id="UP000480178">
    <property type="component" value="Chromosome"/>
</dbReference>
<name>A0A6C0GM54_9BACT</name>
<dbReference type="EMBL" id="CP048222">
    <property type="protein sequence ID" value="QHT69118.1"/>
    <property type="molecule type" value="Genomic_DNA"/>
</dbReference>